<dbReference type="AlphaFoldDB" id="A0A4U8TAF1"/>
<accession>A0A4U8TAF1</accession>
<comment type="caution">
    <text evidence="1">The sequence shown here is derived from an EMBL/GenBank/DDBJ whole genome shotgun (WGS) entry which is preliminary data.</text>
</comment>
<evidence type="ECO:0000313" key="2">
    <source>
        <dbReference type="Proteomes" id="UP000029733"/>
    </source>
</evidence>
<keyword evidence="2" id="KW-1185">Reference proteome</keyword>
<name>A0A4U8TAF1_9HELI</name>
<organism evidence="1 2">
    <name type="scientific">Helicobacter jaachi</name>
    <dbReference type="NCBI Taxonomy" id="1677920"/>
    <lineage>
        <taxon>Bacteria</taxon>
        <taxon>Pseudomonadati</taxon>
        <taxon>Campylobacterota</taxon>
        <taxon>Epsilonproteobacteria</taxon>
        <taxon>Campylobacterales</taxon>
        <taxon>Helicobacteraceae</taxon>
        <taxon>Helicobacter</taxon>
    </lineage>
</organism>
<dbReference type="EMBL" id="JRPR02000002">
    <property type="protein sequence ID" value="TLD96860.1"/>
    <property type="molecule type" value="Genomic_DNA"/>
</dbReference>
<proteinExistence type="predicted"/>
<protein>
    <submittedName>
        <fullName evidence="1">Uncharacterized protein</fullName>
    </submittedName>
</protein>
<reference evidence="1 2" key="1">
    <citation type="journal article" date="2014" name="Genome Announc.">
        <title>Draft genome sequences of eight enterohepatic helicobacter species isolated from both laboratory and wild rodents.</title>
        <authorList>
            <person name="Sheh A."/>
            <person name="Shen Z."/>
            <person name="Fox J.G."/>
        </authorList>
    </citation>
    <scope>NUCLEOTIDE SEQUENCE [LARGE SCALE GENOMIC DNA]</scope>
    <source>
        <strain evidence="1 2">MIT 09-6949</strain>
    </source>
</reference>
<gene>
    <name evidence="1" type="ORF">LS71_004525</name>
</gene>
<dbReference type="Proteomes" id="UP000029733">
    <property type="component" value="Unassembled WGS sequence"/>
</dbReference>
<dbReference type="RefSeq" id="WP_138109831.1">
    <property type="nucleotide sequence ID" value="NZ_JRPR02000002.1"/>
</dbReference>
<evidence type="ECO:0000313" key="1">
    <source>
        <dbReference type="EMBL" id="TLD96860.1"/>
    </source>
</evidence>
<sequence length="77" mass="8741">MLKIMQSVRLYFINRPLVMLEDGLLVLVVSLESKRYIGSKTPIYRYCLNPSSIAHSSPAFTMALINPSCLATRTPYF</sequence>